<dbReference type="GO" id="GO:0006287">
    <property type="term" value="P:base-excision repair, gap-filling"/>
    <property type="evidence" value="ECO:0007669"/>
    <property type="project" value="TreeGrafter"/>
</dbReference>
<evidence type="ECO:0000313" key="18">
    <source>
        <dbReference type="Proteomes" id="UP001224775"/>
    </source>
</evidence>
<dbReference type="Pfam" id="PF03104">
    <property type="entry name" value="DNA_pol_B_exo1"/>
    <property type="match status" value="1"/>
</dbReference>
<evidence type="ECO:0000256" key="11">
    <source>
        <dbReference type="ARBA" id="ARBA00023125"/>
    </source>
</evidence>
<dbReference type="GO" id="GO:0006297">
    <property type="term" value="P:nucleotide-excision repair, DNA gap filling"/>
    <property type="evidence" value="ECO:0007669"/>
    <property type="project" value="TreeGrafter"/>
</dbReference>
<evidence type="ECO:0000259" key="15">
    <source>
        <dbReference type="Pfam" id="PF00136"/>
    </source>
</evidence>
<dbReference type="FunFam" id="1.10.287.690:FF:000001">
    <property type="entry name" value="DNA polymerase"/>
    <property type="match status" value="1"/>
</dbReference>
<dbReference type="InterPro" id="IPR036397">
    <property type="entry name" value="RNaseH_sf"/>
</dbReference>
<dbReference type="GO" id="GO:0003887">
    <property type="term" value="F:DNA-directed DNA polymerase activity"/>
    <property type="evidence" value="ECO:0007669"/>
    <property type="project" value="UniProtKB-KW"/>
</dbReference>
<dbReference type="PANTHER" id="PTHR10322">
    <property type="entry name" value="DNA POLYMERASE CATALYTIC SUBUNIT"/>
    <property type="match status" value="1"/>
</dbReference>
<evidence type="ECO:0000256" key="10">
    <source>
        <dbReference type="ARBA" id="ARBA00022932"/>
    </source>
</evidence>
<dbReference type="InterPro" id="IPR006172">
    <property type="entry name" value="DNA-dir_DNA_pol_B"/>
</dbReference>
<keyword evidence="8 17" id="KW-0378">Hydrolase</keyword>
<keyword evidence="5 14" id="KW-0235">DNA replication</keyword>
<evidence type="ECO:0000256" key="2">
    <source>
        <dbReference type="ARBA" id="ARBA00005755"/>
    </source>
</evidence>
<dbReference type="PANTHER" id="PTHR10322:SF23">
    <property type="entry name" value="DNA POLYMERASE DELTA CATALYTIC SUBUNIT"/>
    <property type="match status" value="1"/>
</dbReference>
<dbReference type="Gene3D" id="2.40.50.730">
    <property type="match status" value="1"/>
</dbReference>
<organism evidence="17 18">
    <name type="scientific">Skeletonema marinoi</name>
    <dbReference type="NCBI Taxonomy" id="267567"/>
    <lineage>
        <taxon>Eukaryota</taxon>
        <taxon>Sar</taxon>
        <taxon>Stramenopiles</taxon>
        <taxon>Ochrophyta</taxon>
        <taxon>Bacillariophyta</taxon>
        <taxon>Coscinodiscophyceae</taxon>
        <taxon>Thalassiosirophycidae</taxon>
        <taxon>Thalassiosirales</taxon>
        <taxon>Skeletonemataceae</taxon>
        <taxon>Skeletonema</taxon>
        <taxon>Skeletonema marinoi-dohrnii complex</taxon>
    </lineage>
</organism>
<keyword evidence="18" id="KW-1185">Reference proteome</keyword>
<feature type="domain" description="DNA-directed DNA polymerase family B exonuclease" evidence="16">
    <location>
        <begin position="52"/>
        <end position="296"/>
    </location>
</feature>
<dbReference type="PROSITE" id="PS00116">
    <property type="entry name" value="DNA_POLYMERASE_B"/>
    <property type="match status" value="1"/>
</dbReference>
<dbReference type="Gene3D" id="1.10.287.690">
    <property type="entry name" value="Helix hairpin bin"/>
    <property type="match status" value="1"/>
</dbReference>
<comment type="similarity">
    <text evidence="2 14">Belongs to the DNA polymerase type-B family.</text>
</comment>
<name>A0AAD8YBP9_9STRA</name>
<dbReference type="GO" id="GO:0008296">
    <property type="term" value="F:3'-5'-DNA exonuclease activity"/>
    <property type="evidence" value="ECO:0007669"/>
    <property type="project" value="TreeGrafter"/>
</dbReference>
<evidence type="ECO:0000259" key="16">
    <source>
        <dbReference type="Pfam" id="PF03104"/>
    </source>
</evidence>
<dbReference type="InterPro" id="IPR012337">
    <property type="entry name" value="RNaseH-like_sf"/>
</dbReference>
<evidence type="ECO:0000256" key="8">
    <source>
        <dbReference type="ARBA" id="ARBA00022801"/>
    </source>
</evidence>
<dbReference type="AlphaFoldDB" id="A0AAD8YBP9"/>
<dbReference type="InterPro" id="IPR017964">
    <property type="entry name" value="DNA-dir_DNA_pol_B_CS"/>
</dbReference>
<dbReference type="GO" id="GO:0046872">
    <property type="term" value="F:metal ion binding"/>
    <property type="evidence" value="ECO:0007669"/>
    <property type="project" value="UniProtKB-KW"/>
</dbReference>
<reference evidence="17" key="1">
    <citation type="submission" date="2023-06" db="EMBL/GenBank/DDBJ databases">
        <title>Survivors Of The Sea: Transcriptome response of Skeletonema marinoi to long-term dormancy.</title>
        <authorList>
            <person name="Pinder M.I.M."/>
            <person name="Kourtchenko O."/>
            <person name="Robertson E.K."/>
            <person name="Larsson T."/>
            <person name="Maumus F."/>
            <person name="Osuna-Cruz C.M."/>
            <person name="Vancaester E."/>
            <person name="Stenow R."/>
            <person name="Vandepoele K."/>
            <person name="Ploug H."/>
            <person name="Bruchert V."/>
            <person name="Godhe A."/>
            <person name="Topel M."/>
        </authorList>
    </citation>
    <scope>NUCLEOTIDE SEQUENCE</scope>
    <source>
        <strain evidence="17">R05AC</strain>
    </source>
</reference>
<dbReference type="GO" id="GO:0045004">
    <property type="term" value="P:DNA replication proofreading"/>
    <property type="evidence" value="ECO:0007669"/>
    <property type="project" value="TreeGrafter"/>
</dbReference>
<dbReference type="Gene3D" id="3.30.420.10">
    <property type="entry name" value="Ribonuclease H-like superfamily/Ribonuclease H"/>
    <property type="match status" value="1"/>
</dbReference>
<feature type="domain" description="DNA-directed DNA polymerase family B multifunctional" evidence="15">
    <location>
        <begin position="360"/>
        <end position="704"/>
    </location>
</feature>
<evidence type="ECO:0000256" key="9">
    <source>
        <dbReference type="ARBA" id="ARBA00022839"/>
    </source>
</evidence>
<dbReference type="InterPro" id="IPR043502">
    <property type="entry name" value="DNA/RNA_pol_sf"/>
</dbReference>
<keyword evidence="11 14" id="KW-0238">DNA-binding</keyword>
<evidence type="ECO:0000256" key="3">
    <source>
        <dbReference type="ARBA" id="ARBA00022679"/>
    </source>
</evidence>
<dbReference type="InterPro" id="IPR006134">
    <property type="entry name" value="DNA-dir_DNA_pol_B_multi_dom"/>
</dbReference>
<dbReference type="GO" id="GO:0043625">
    <property type="term" value="C:delta DNA polymerase complex"/>
    <property type="evidence" value="ECO:0007669"/>
    <property type="project" value="TreeGrafter"/>
</dbReference>
<comment type="catalytic activity">
    <reaction evidence="13 14">
        <text>DNA(n) + a 2'-deoxyribonucleoside 5'-triphosphate = DNA(n+1) + diphosphate</text>
        <dbReference type="Rhea" id="RHEA:22508"/>
        <dbReference type="Rhea" id="RHEA-COMP:17339"/>
        <dbReference type="Rhea" id="RHEA-COMP:17340"/>
        <dbReference type="ChEBI" id="CHEBI:33019"/>
        <dbReference type="ChEBI" id="CHEBI:61560"/>
        <dbReference type="ChEBI" id="CHEBI:173112"/>
        <dbReference type="EC" id="2.7.7.7"/>
    </reaction>
</comment>
<dbReference type="CDD" id="cd05777">
    <property type="entry name" value="DNA_polB_delta_exo"/>
    <property type="match status" value="1"/>
</dbReference>
<dbReference type="FunFam" id="3.30.420.10:FF:000004">
    <property type="entry name" value="DNA polymerase"/>
    <property type="match status" value="1"/>
</dbReference>
<keyword evidence="3 14" id="KW-0808">Transferase</keyword>
<evidence type="ECO:0000313" key="17">
    <source>
        <dbReference type="EMBL" id="KAK1743207.1"/>
    </source>
</evidence>
<dbReference type="InterPro" id="IPR023211">
    <property type="entry name" value="DNA_pol_palm_dom_sf"/>
</dbReference>
<accession>A0AAD8YBP9</accession>
<dbReference type="Gene3D" id="1.10.132.60">
    <property type="entry name" value="DNA polymerase family B, C-terminal domain"/>
    <property type="match status" value="1"/>
</dbReference>
<keyword evidence="10 14" id="KW-0239">DNA-directed DNA polymerase</keyword>
<evidence type="ECO:0000256" key="1">
    <source>
        <dbReference type="ARBA" id="ARBA00004123"/>
    </source>
</evidence>
<dbReference type="InterPro" id="IPR050240">
    <property type="entry name" value="DNA_pol_type-B"/>
</dbReference>
<dbReference type="SUPFAM" id="SSF56672">
    <property type="entry name" value="DNA/RNA polymerases"/>
    <property type="match status" value="1"/>
</dbReference>
<dbReference type="PRINTS" id="PR00106">
    <property type="entry name" value="DNAPOLB"/>
</dbReference>
<evidence type="ECO:0000256" key="4">
    <source>
        <dbReference type="ARBA" id="ARBA00022695"/>
    </source>
</evidence>
<keyword evidence="7" id="KW-0479">Metal-binding</keyword>
<keyword evidence="4 14" id="KW-0548">Nucleotidyltransferase</keyword>
<evidence type="ECO:0000256" key="6">
    <source>
        <dbReference type="ARBA" id="ARBA00022722"/>
    </source>
</evidence>
<keyword evidence="6" id="KW-0540">Nuclease</keyword>
<keyword evidence="12" id="KW-0539">Nucleus</keyword>
<sequence>MGYDPSHTNFLKVYVGMPTMIPKLKTIMEDGITLPGLTDENGGAVRGSTTFQPFECNVPYVLRYMIDRDVTGAGWLSLPKGTYKLRKSENEKGTHCQIEADICYNEIIPRKPEGEWSKVAPLRILSFDIECQGRKGYFPEAEQDPVIQIANSLSVYGRNTGPIVQNVFTLKGCLPIVGAQVISSETEQDMLLKWRQFLHASDADILTGYNVQNFDIPYLLDRAEAIWGKKDPKLRTFTQWGRVKNAQTKKRETMFSSSAYGRRNNTETTIEGRVIFDMLPYMQRNHKLSSYSLNSVCAEFLNQQKEDVHHSIISDLQNGTDADRHRLAVYCIKDALLPQRLMDKLSVLINYVEMARVTGVPVSFLISRGQQIKVFSMILRKCRDENLLVPTLKKSGANNDDGYEGATVLDPIKSYYEVPIATLDFASLYPSIMQAYNLCYSTMISAKDATKIDPTKYKKSENGHTFVHSHVKKGILPTILEELLSARKRAKKDMKNAPNDFEKSVQNGRQLALKVSANSVYGFTGAGVGQLPCLPIASSVTSYGRFLLEKTKAYVEEHYTQANGYEHNAQVVYGDTDSVMVKFGTTTVADTFPLAIEAAEKCSAIFPDPILLEFEKVYYPYLLMNKKRYAGLMWTQKDKYDYMDTKGLETVRRDNCALVRDVIQTSLDKIIIERDVPGAIDYVKSQIADLLQNKMDISQLVITKI</sequence>
<dbReference type="SUPFAM" id="SSF53098">
    <property type="entry name" value="Ribonuclease H-like"/>
    <property type="match status" value="1"/>
</dbReference>
<dbReference type="GO" id="GO:0003677">
    <property type="term" value="F:DNA binding"/>
    <property type="evidence" value="ECO:0007669"/>
    <property type="project" value="UniProtKB-KW"/>
</dbReference>
<dbReference type="Proteomes" id="UP001224775">
    <property type="component" value="Unassembled WGS sequence"/>
</dbReference>
<dbReference type="Gene3D" id="3.90.1600.10">
    <property type="entry name" value="Palm domain of DNA polymerase"/>
    <property type="match status" value="1"/>
</dbReference>
<dbReference type="Pfam" id="PF00136">
    <property type="entry name" value="DNA_pol_B"/>
    <property type="match status" value="1"/>
</dbReference>
<evidence type="ECO:0000256" key="7">
    <source>
        <dbReference type="ARBA" id="ARBA00022723"/>
    </source>
</evidence>
<evidence type="ECO:0000256" key="5">
    <source>
        <dbReference type="ARBA" id="ARBA00022705"/>
    </source>
</evidence>
<protein>
    <recommendedName>
        <fullName evidence="14">DNA polymerase</fullName>
        <ecNumber evidence="14">2.7.7.7</ecNumber>
    </recommendedName>
</protein>
<evidence type="ECO:0000256" key="12">
    <source>
        <dbReference type="ARBA" id="ARBA00023242"/>
    </source>
</evidence>
<dbReference type="InterPro" id="IPR042087">
    <property type="entry name" value="DNA_pol_B_thumb"/>
</dbReference>
<gene>
    <name evidence="17" type="ORF">QTG54_005828</name>
</gene>
<dbReference type="InterPro" id="IPR006133">
    <property type="entry name" value="DNA-dir_DNA_pol_B_exonuc"/>
</dbReference>
<comment type="caution">
    <text evidence="17">The sequence shown here is derived from an EMBL/GenBank/DDBJ whole genome shotgun (WGS) entry which is preliminary data.</text>
</comment>
<dbReference type="EC" id="2.7.7.7" evidence="14"/>
<keyword evidence="9" id="KW-0269">Exonuclease</keyword>
<evidence type="ECO:0000256" key="14">
    <source>
        <dbReference type="RuleBase" id="RU000442"/>
    </source>
</evidence>
<dbReference type="EMBL" id="JATAAI010000009">
    <property type="protein sequence ID" value="KAK1743207.1"/>
    <property type="molecule type" value="Genomic_DNA"/>
</dbReference>
<proteinExistence type="inferred from homology"/>
<comment type="subcellular location">
    <subcellularLocation>
        <location evidence="1">Nucleus</location>
    </subcellularLocation>
</comment>
<dbReference type="GO" id="GO:0000166">
    <property type="term" value="F:nucleotide binding"/>
    <property type="evidence" value="ECO:0007669"/>
    <property type="project" value="InterPro"/>
</dbReference>
<evidence type="ECO:0000256" key="13">
    <source>
        <dbReference type="ARBA" id="ARBA00049244"/>
    </source>
</evidence>
<dbReference type="SMART" id="SM00486">
    <property type="entry name" value="POLBc"/>
    <property type="match status" value="1"/>
</dbReference>